<evidence type="ECO:0000313" key="5">
    <source>
        <dbReference type="EMBL" id="KAE8924274.1"/>
    </source>
</evidence>
<dbReference type="SUPFAM" id="SSF100895">
    <property type="entry name" value="Kazal-type serine protease inhibitors"/>
    <property type="match status" value="1"/>
</dbReference>
<proteinExistence type="predicted"/>
<name>A0A6A3RF63_9STRA</name>
<dbReference type="CDD" id="cd00104">
    <property type="entry name" value="KAZAL_FS"/>
    <property type="match status" value="1"/>
</dbReference>
<dbReference type="PANTHER" id="PTHR10913">
    <property type="entry name" value="FOLLISTATIN-RELATED"/>
    <property type="match status" value="1"/>
</dbReference>
<evidence type="ECO:0000256" key="2">
    <source>
        <dbReference type="ARBA" id="ARBA00022900"/>
    </source>
</evidence>
<evidence type="ECO:0000256" key="3">
    <source>
        <dbReference type="ARBA" id="ARBA00023157"/>
    </source>
</evidence>
<evidence type="ECO:0000256" key="1">
    <source>
        <dbReference type="ARBA" id="ARBA00022690"/>
    </source>
</evidence>
<feature type="domain" description="Kazal-like" evidence="4">
    <location>
        <begin position="78"/>
        <end position="129"/>
    </location>
</feature>
<accession>A0A6A3RF63</accession>
<protein>
    <recommendedName>
        <fullName evidence="4">Kazal-like domain-containing protein</fullName>
    </recommendedName>
</protein>
<reference evidence="7 8" key="1">
    <citation type="submission" date="2018-08" db="EMBL/GenBank/DDBJ databases">
        <title>Genomic investigation of the strawberry pathogen Phytophthora fragariae indicates pathogenicity is determined by transcriptional variation in three key races.</title>
        <authorList>
            <person name="Adams T.M."/>
            <person name="Armitage A.D."/>
            <person name="Sobczyk M.K."/>
            <person name="Bates H.J."/>
            <person name="Dunwell J.M."/>
            <person name="Nellist C.F."/>
            <person name="Harrison R.J."/>
        </authorList>
    </citation>
    <scope>NUCLEOTIDE SEQUENCE [LARGE SCALE GENOMIC DNA]</scope>
    <source>
        <strain evidence="6 8">NOV-5</strain>
        <strain evidence="5 7">NOV-9</strain>
    </source>
</reference>
<dbReference type="InterPro" id="IPR002350">
    <property type="entry name" value="Kazal_dom"/>
</dbReference>
<keyword evidence="3" id="KW-1015">Disulfide bond</keyword>
<dbReference type="AlphaFoldDB" id="A0A6A3RF63"/>
<keyword evidence="1" id="KW-0646">Protease inhibitor</keyword>
<dbReference type="PANTHER" id="PTHR10913:SF45">
    <property type="entry name" value="FOLLISTATIN, ISOFORM A-RELATED"/>
    <property type="match status" value="1"/>
</dbReference>
<dbReference type="InterPro" id="IPR036058">
    <property type="entry name" value="Kazal_dom_sf"/>
</dbReference>
<dbReference type="EMBL" id="QXGA01002567">
    <property type="protein sequence ID" value="KAE9095470.1"/>
    <property type="molecule type" value="Genomic_DNA"/>
</dbReference>
<organism evidence="6 8">
    <name type="scientific">Phytophthora fragariae</name>
    <dbReference type="NCBI Taxonomy" id="53985"/>
    <lineage>
        <taxon>Eukaryota</taxon>
        <taxon>Sar</taxon>
        <taxon>Stramenopiles</taxon>
        <taxon>Oomycota</taxon>
        <taxon>Peronosporomycetes</taxon>
        <taxon>Peronosporales</taxon>
        <taxon>Peronosporaceae</taxon>
        <taxon>Phytophthora</taxon>
    </lineage>
</organism>
<evidence type="ECO:0000259" key="4">
    <source>
        <dbReference type="PROSITE" id="PS51465"/>
    </source>
</evidence>
<dbReference type="PROSITE" id="PS51465">
    <property type="entry name" value="KAZAL_2"/>
    <property type="match status" value="1"/>
</dbReference>
<dbReference type="EMBL" id="QXGF01002539">
    <property type="protein sequence ID" value="KAE8924274.1"/>
    <property type="molecule type" value="Genomic_DNA"/>
</dbReference>
<evidence type="ECO:0000313" key="7">
    <source>
        <dbReference type="Proteomes" id="UP000429523"/>
    </source>
</evidence>
<gene>
    <name evidence="6" type="ORF">PF006_g24001</name>
    <name evidence="5" type="ORF">PF009_g25492</name>
</gene>
<evidence type="ECO:0000313" key="6">
    <source>
        <dbReference type="EMBL" id="KAE9095470.1"/>
    </source>
</evidence>
<dbReference type="Pfam" id="PF00050">
    <property type="entry name" value="Kazal_1"/>
    <property type="match status" value="1"/>
</dbReference>
<sequence length="132" mass="14143">MKKASFALKRSISPSKLESRAISVSHPINHFVSHAIESPVHTKYNKMIKAAILATAALLLSGVCALDEATLRLSVTEGPGASGCDDNCERDFMPVCGSDGVTYSNQCLLDFAHCENATIVKESDGKCTKQNK</sequence>
<dbReference type="Gene3D" id="3.30.60.30">
    <property type="match status" value="1"/>
</dbReference>
<dbReference type="GO" id="GO:0005576">
    <property type="term" value="C:extracellular region"/>
    <property type="evidence" value="ECO:0007669"/>
    <property type="project" value="TreeGrafter"/>
</dbReference>
<dbReference type="Proteomes" id="UP000429523">
    <property type="component" value="Unassembled WGS sequence"/>
</dbReference>
<keyword evidence="2" id="KW-0722">Serine protease inhibitor</keyword>
<dbReference type="Proteomes" id="UP000440732">
    <property type="component" value="Unassembled WGS sequence"/>
</dbReference>
<dbReference type="SMART" id="SM00280">
    <property type="entry name" value="KAZAL"/>
    <property type="match status" value="1"/>
</dbReference>
<dbReference type="InterPro" id="IPR050653">
    <property type="entry name" value="Prot_Inhib_GrowthFact_Antg"/>
</dbReference>
<evidence type="ECO:0000313" key="8">
    <source>
        <dbReference type="Proteomes" id="UP000440732"/>
    </source>
</evidence>
<comment type="caution">
    <text evidence="6">The sequence shown here is derived from an EMBL/GenBank/DDBJ whole genome shotgun (WGS) entry which is preliminary data.</text>
</comment>